<accession>V5BFD5</accession>
<feature type="compositionally biased region" description="Low complexity" evidence="1">
    <location>
        <begin position="112"/>
        <end position="122"/>
    </location>
</feature>
<dbReference type="Proteomes" id="UP000017842">
    <property type="component" value="Unassembled WGS sequence"/>
</dbReference>
<dbReference type="RefSeq" id="WP_023496592.1">
    <property type="nucleotide sequence ID" value="NZ_AYLO01000170.1"/>
</dbReference>
<evidence type="ECO:0000256" key="1">
    <source>
        <dbReference type="SAM" id="MobiDB-lite"/>
    </source>
</evidence>
<protein>
    <submittedName>
        <fullName evidence="3">Uncharacterized protein</fullName>
    </submittedName>
</protein>
<dbReference type="EMBL" id="AYLO01000170">
    <property type="protein sequence ID" value="ESS66469.1"/>
    <property type="molecule type" value="Genomic_DNA"/>
</dbReference>
<feature type="compositionally biased region" description="Basic and acidic residues" evidence="1">
    <location>
        <begin position="93"/>
        <end position="111"/>
    </location>
</feature>
<sequence length="135" mass="14874">MPQNLCYDPLLRDAIYHIKHRILLGRIFNASYQVALTSDNLAITGVNMFNFKSKKMLLTLFFCVLAALIVPTMAQAELGGSGSTAARDVAAQRAEKERKLEKKKHEAEAKKAAGAQQGQPAETQTMEQKKEPAAK</sequence>
<dbReference type="AlphaFoldDB" id="V5BFD5"/>
<reference evidence="3 4" key="1">
    <citation type="journal article" date="2013" name="Genome Announc.">
        <title>Draft Genome Sequence of the Methanotrophic Gammaproteobacterium Methyloglobulus morosus DSM 22980 Strain KoM1.</title>
        <authorList>
            <person name="Poehlein A."/>
            <person name="Deutzmann J.S."/>
            <person name="Daniel R."/>
            <person name="Simeonova D.D."/>
        </authorList>
    </citation>
    <scope>NUCLEOTIDE SEQUENCE [LARGE SCALE GENOMIC DNA]</scope>
    <source>
        <strain evidence="3 4">KoM1</strain>
    </source>
</reference>
<organism evidence="3 4">
    <name type="scientific">Methyloglobulus morosus KoM1</name>
    <dbReference type="NCBI Taxonomy" id="1116472"/>
    <lineage>
        <taxon>Bacteria</taxon>
        <taxon>Pseudomonadati</taxon>
        <taxon>Pseudomonadota</taxon>
        <taxon>Gammaproteobacteria</taxon>
        <taxon>Methylococcales</taxon>
        <taxon>Methylococcaceae</taxon>
        <taxon>Methyloglobulus</taxon>
    </lineage>
</organism>
<name>V5BFD5_9GAMM</name>
<proteinExistence type="predicted"/>
<keyword evidence="4" id="KW-1185">Reference proteome</keyword>
<feature type="region of interest" description="Disordered" evidence="1">
    <location>
        <begin position="79"/>
        <end position="135"/>
    </location>
</feature>
<dbReference type="STRING" id="1116472.MGMO_191c00030"/>
<evidence type="ECO:0000256" key="2">
    <source>
        <dbReference type="SAM" id="Phobius"/>
    </source>
</evidence>
<evidence type="ECO:0000313" key="4">
    <source>
        <dbReference type="Proteomes" id="UP000017842"/>
    </source>
</evidence>
<gene>
    <name evidence="3" type="ORF">MGMO_191c00030</name>
</gene>
<keyword evidence="2" id="KW-0472">Membrane</keyword>
<feature type="transmembrane region" description="Helical" evidence="2">
    <location>
        <begin position="56"/>
        <end position="74"/>
    </location>
</feature>
<evidence type="ECO:0000313" key="3">
    <source>
        <dbReference type="EMBL" id="ESS66469.1"/>
    </source>
</evidence>
<keyword evidence="2" id="KW-1133">Transmembrane helix</keyword>
<comment type="caution">
    <text evidence="3">The sequence shown here is derived from an EMBL/GenBank/DDBJ whole genome shotgun (WGS) entry which is preliminary data.</text>
</comment>
<keyword evidence="2" id="KW-0812">Transmembrane</keyword>